<dbReference type="Pfam" id="PF22091">
    <property type="entry name" value="DUF6941"/>
    <property type="match status" value="1"/>
</dbReference>
<reference evidence="1 2" key="1">
    <citation type="submission" date="2018-07" db="EMBL/GenBank/DDBJ databases">
        <title>Genomic Encyclopedia of Type Strains, Phase IV (KMG-IV): sequencing the most valuable type-strain genomes for metagenomic binning, comparative biology and taxonomic classification.</title>
        <authorList>
            <person name="Goeker M."/>
        </authorList>
    </citation>
    <scope>NUCLEOTIDE SEQUENCE [LARGE SCALE GENOMIC DNA]</scope>
    <source>
        <strain evidence="1 2">DSM 26407</strain>
    </source>
</reference>
<evidence type="ECO:0000313" key="2">
    <source>
        <dbReference type="Proteomes" id="UP000252707"/>
    </source>
</evidence>
<dbReference type="InterPro" id="IPR054221">
    <property type="entry name" value="DUF6941"/>
</dbReference>
<dbReference type="AlphaFoldDB" id="A0A369C8K4"/>
<dbReference type="Proteomes" id="UP000252707">
    <property type="component" value="Unassembled WGS sequence"/>
</dbReference>
<proteinExistence type="predicted"/>
<keyword evidence="2" id="KW-1185">Reference proteome</keyword>
<dbReference type="RefSeq" id="WP_114279947.1">
    <property type="nucleotide sequence ID" value="NZ_QPJY01000005.1"/>
</dbReference>
<dbReference type="EMBL" id="QPJY01000005">
    <property type="protein sequence ID" value="RCX30350.1"/>
    <property type="molecule type" value="Genomic_DNA"/>
</dbReference>
<name>A0A369C8K4_9GAMM</name>
<accession>A0A369C8K4</accession>
<sequence>MNDNEQHLELVDVLLCDDVRRETDGRFSLMGIHPGRAIATAQLPTVLSQLAFVLRFRGSLPEDDTLHVSIEAPDEHQTRSVQGRPLPGAGTGGETLFVILAAPLQISMEGNYTLEGLIGDYAFAREFTVSRTALD</sequence>
<comment type="caution">
    <text evidence="1">The sequence shown here is derived from an EMBL/GenBank/DDBJ whole genome shotgun (WGS) entry which is preliminary data.</text>
</comment>
<organism evidence="1 2">
    <name type="scientific">Thioalbus denitrificans</name>
    <dbReference type="NCBI Taxonomy" id="547122"/>
    <lineage>
        <taxon>Bacteria</taxon>
        <taxon>Pseudomonadati</taxon>
        <taxon>Pseudomonadota</taxon>
        <taxon>Gammaproteobacteria</taxon>
        <taxon>Chromatiales</taxon>
        <taxon>Ectothiorhodospiraceae</taxon>
        <taxon>Thioalbus</taxon>
    </lineage>
</organism>
<protein>
    <submittedName>
        <fullName evidence="1">Uncharacterized protein</fullName>
    </submittedName>
</protein>
<gene>
    <name evidence="1" type="ORF">DFQ59_105184</name>
</gene>
<evidence type="ECO:0000313" key="1">
    <source>
        <dbReference type="EMBL" id="RCX30350.1"/>
    </source>
</evidence>